<dbReference type="EMBL" id="KB456263">
    <property type="protein sequence ID" value="EMF13466.1"/>
    <property type="molecule type" value="Genomic_DNA"/>
</dbReference>
<sequence>MCISLISSRMCRPLFLPAVTVQSNGIAFAAPDSGSEVKVDAVEIHVRQTSDRAVTIRAWRVAFASMPLAESRELILWTAGGDTGKDCFAAVVYPAIVVVDAMQTPNIVARFTRSASGSPRRVHFNEDERYEEKKNNNKRWESTAKRPSHGQAYMNRTFLGKRPLAAVLFIFATFFAVLVVRSYSTAPVHSHTVHNGPTAKYMQLIIPINRKSDTDLCKTVLSAQVLNYPVPVVVPWGNSTDGTLVAKKQRMHHKATQIYSYLNSLPREADDGIAILLDGPDTWFQLRPESLLQGYYRITSRRNRKLQKSHGKGFEQKVVFSASDVCGMSDENDPSCSVIPQPPAANLPNYLGHGAIVGQVQDVRKVLARVIDKLETQQEEPPSRLLPIFTHIFGEQEARRQQYRIIKPHQKHNRRPRQVTEAATPPPPNAFNTTNEAVELGIGLDYHNELGFSISPTTLPQWHQQTSSSQSAEIQSSMPPYWTVSGQEPNLPHHKTWSEIPLFATTKNNNSIPAMLHHYPTVAMGGHDATGHRSQWWSQMWFTEFSRALYTASERLPSTIVAQVRVDDGQEGKEHVFWNLWPSHNRAGAWLSGGKFWHWQDMCGLEGQWREVFRDEEGPWVRREWF</sequence>
<proteinExistence type="predicted"/>
<dbReference type="PANTHER" id="PTHR36587:SF2">
    <property type="entry name" value="EXPRESSION SITE-ASSOCIATED GENE 3 (ESAG3)-LIKE PROTEIN"/>
    <property type="match status" value="1"/>
</dbReference>
<feature type="region of interest" description="Disordered" evidence="1">
    <location>
        <begin position="125"/>
        <end position="146"/>
    </location>
</feature>
<dbReference type="CDD" id="cd22997">
    <property type="entry name" value="GT_LH"/>
    <property type="match status" value="1"/>
</dbReference>
<dbReference type="HOGENOM" id="CLU_020425_3_1_1"/>
<dbReference type="AlphaFoldDB" id="M3BZJ0"/>
<evidence type="ECO:0000313" key="3">
    <source>
        <dbReference type="EMBL" id="EMF13466.1"/>
    </source>
</evidence>
<dbReference type="STRING" id="692275.M3BZJ0"/>
<dbReference type="eggNOG" id="ENOG502SIH9">
    <property type="taxonomic scope" value="Eukaryota"/>
</dbReference>
<reference evidence="3 4" key="1">
    <citation type="journal article" date="2012" name="PLoS Pathog.">
        <title>Diverse lifestyles and strategies of plant pathogenesis encoded in the genomes of eighteen Dothideomycetes fungi.</title>
        <authorList>
            <person name="Ohm R.A."/>
            <person name="Feau N."/>
            <person name="Henrissat B."/>
            <person name="Schoch C.L."/>
            <person name="Horwitz B.A."/>
            <person name="Barry K.W."/>
            <person name="Condon B.J."/>
            <person name="Copeland A.C."/>
            <person name="Dhillon B."/>
            <person name="Glaser F."/>
            <person name="Hesse C.N."/>
            <person name="Kosti I."/>
            <person name="LaButti K."/>
            <person name="Lindquist E.A."/>
            <person name="Lucas S."/>
            <person name="Salamov A.A."/>
            <person name="Bradshaw R.E."/>
            <person name="Ciuffetti L."/>
            <person name="Hamelin R.C."/>
            <person name="Kema G.H.J."/>
            <person name="Lawrence C."/>
            <person name="Scott J.A."/>
            <person name="Spatafora J.W."/>
            <person name="Turgeon B.G."/>
            <person name="de Wit P.J.G.M."/>
            <person name="Zhong S."/>
            <person name="Goodwin S.B."/>
            <person name="Grigoriev I.V."/>
        </authorList>
    </citation>
    <scope>NUCLEOTIDE SEQUENCE [LARGE SCALE GENOMIC DNA]</scope>
    <source>
        <strain evidence="3 4">SO2202</strain>
    </source>
</reference>
<evidence type="ECO:0000313" key="4">
    <source>
        <dbReference type="Proteomes" id="UP000016931"/>
    </source>
</evidence>
<feature type="compositionally biased region" description="Basic and acidic residues" evidence="1">
    <location>
        <begin position="125"/>
        <end position="144"/>
    </location>
</feature>
<evidence type="ECO:0000256" key="2">
    <source>
        <dbReference type="SAM" id="Phobius"/>
    </source>
</evidence>
<name>M3BZJ0_SPHMS</name>
<evidence type="ECO:0000256" key="1">
    <source>
        <dbReference type="SAM" id="MobiDB-lite"/>
    </source>
</evidence>
<dbReference type="RefSeq" id="XP_016761587.1">
    <property type="nucleotide sequence ID" value="XM_016907644.1"/>
</dbReference>
<gene>
    <name evidence="3" type="ORF">SEPMUDRAFT_155764</name>
</gene>
<dbReference type="OMA" id="KFAFIIP"/>
<feature type="region of interest" description="Disordered" evidence="1">
    <location>
        <begin position="410"/>
        <end position="431"/>
    </location>
</feature>
<protein>
    <submittedName>
        <fullName evidence="3">Uncharacterized protein</fullName>
    </submittedName>
</protein>
<organism evidence="3 4">
    <name type="scientific">Sphaerulina musiva (strain SO2202)</name>
    <name type="common">Poplar stem canker fungus</name>
    <name type="synonym">Septoria musiva</name>
    <dbReference type="NCBI Taxonomy" id="692275"/>
    <lineage>
        <taxon>Eukaryota</taxon>
        <taxon>Fungi</taxon>
        <taxon>Dikarya</taxon>
        <taxon>Ascomycota</taxon>
        <taxon>Pezizomycotina</taxon>
        <taxon>Dothideomycetes</taxon>
        <taxon>Dothideomycetidae</taxon>
        <taxon>Mycosphaerellales</taxon>
        <taxon>Mycosphaerellaceae</taxon>
        <taxon>Sphaerulina</taxon>
    </lineage>
</organism>
<dbReference type="OrthoDB" id="422736at2759"/>
<dbReference type="GeneID" id="27904781"/>
<keyword evidence="2" id="KW-1133">Transmembrane helix</keyword>
<keyword evidence="4" id="KW-1185">Reference proteome</keyword>
<keyword evidence="2" id="KW-0472">Membrane</keyword>
<dbReference type="PANTHER" id="PTHR36587">
    <property type="entry name" value="EXPRESSION SITE-ASSOCIATED GENE 3 (ESAG3)-LIKE PROTEIN"/>
    <property type="match status" value="1"/>
</dbReference>
<accession>M3BZJ0</accession>
<keyword evidence="2" id="KW-0812">Transmembrane</keyword>
<feature type="transmembrane region" description="Helical" evidence="2">
    <location>
        <begin position="164"/>
        <end position="183"/>
    </location>
</feature>
<dbReference type="Proteomes" id="UP000016931">
    <property type="component" value="Unassembled WGS sequence"/>
</dbReference>